<dbReference type="InParanoid" id="A0A1V8TD05"/>
<dbReference type="Proteomes" id="UP000192596">
    <property type="component" value="Unassembled WGS sequence"/>
</dbReference>
<feature type="region of interest" description="Disordered" evidence="1">
    <location>
        <begin position="131"/>
        <end position="157"/>
    </location>
</feature>
<feature type="compositionally biased region" description="Basic and acidic residues" evidence="1">
    <location>
        <begin position="132"/>
        <end position="157"/>
    </location>
</feature>
<organism evidence="2 3">
    <name type="scientific">Cryoendolithus antarcticus</name>
    <dbReference type="NCBI Taxonomy" id="1507870"/>
    <lineage>
        <taxon>Eukaryota</taxon>
        <taxon>Fungi</taxon>
        <taxon>Dikarya</taxon>
        <taxon>Ascomycota</taxon>
        <taxon>Pezizomycotina</taxon>
        <taxon>Dothideomycetes</taxon>
        <taxon>Dothideomycetidae</taxon>
        <taxon>Cladosporiales</taxon>
        <taxon>Cladosporiaceae</taxon>
        <taxon>Cryoendolithus</taxon>
    </lineage>
</organism>
<proteinExistence type="predicted"/>
<name>A0A1V8TD05_9PEZI</name>
<dbReference type="EMBL" id="NAJO01000011">
    <property type="protein sequence ID" value="OQO09131.1"/>
    <property type="molecule type" value="Genomic_DNA"/>
</dbReference>
<keyword evidence="3" id="KW-1185">Reference proteome</keyword>
<evidence type="ECO:0000313" key="3">
    <source>
        <dbReference type="Proteomes" id="UP000192596"/>
    </source>
</evidence>
<evidence type="ECO:0000313" key="2">
    <source>
        <dbReference type="EMBL" id="OQO09131.1"/>
    </source>
</evidence>
<reference evidence="3" key="1">
    <citation type="submission" date="2017-03" db="EMBL/GenBank/DDBJ databases">
        <title>Genomes of endolithic fungi from Antarctica.</title>
        <authorList>
            <person name="Coleine C."/>
            <person name="Masonjones S."/>
            <person name="Stajich J.E."/>
        </authorList>
    </citation>
    <scope>NUCLEOTIDE SEQUENCE [LARGE SCALE GENOMIC DNA]</scope>
    <source>
        <strain evidence="3">CCFEE 5527</strain>
    </source>
</reference>
<dbReference type="AlphaFoldDB" id="A0A1V8TD05"/>
<comment type="caution">
    <text evidence="2">The sequence shown here is derived from an EMBL/GenBank/DDBJ whole genome shotgun (WGS) entry which is preliminary data.</text>
</comment>
<evidence type="ECO:0000256" key="1">
    <source>
        <dbReference type="SAM" id="MobiDB-lite"/>
    </source>
</evidence>
<protein>
    <submittedName>
        <fullName evidence="2">Uncharacterized protein</fullName>
    </submittedName>
</protein>
<feature type="compositionally biased region" description="Basic and acidic residues" evidence="1">
    <location>
        <begin position="11"/>
        <end position="31"/>
    </location>
</feature>
<gene>
    <name evidence="2" type="ORF">B0A48_06022</name>
</gene>
<feature type="region of interest" description="Disordered" evidence="1">
    <location>
        <begin position="1"/>
        <end position="64"/>
    </location>
</feature>
<accession>A0A1V8TD05</accession>
<sequence>MQPPASARPNTSKEVHKEDAAANKMDRETKQPLKSALKVSDPSSIIHHNPTGGPDQGSSALNDTTIDFTDTLGHAGAVMRQAAALLRYPDDLTPERGAYQGFEHAAMELGEGKKLMAKAQQEMAHAVAVQKAEADSTEKGGKLERPAGQVHREKSNM</sequence>